<dbReference type="CDD" id="cd00610">
    <property type="entry name" value="OAT_like"/>
    <property type="match status" value="1"/>
</dbReference>
<dbReference type="Gene3D" id="3.40.640.10">
    <property type="entry name" value="Type I PLP-dependent aspartate aminotransferase-like (Major domain)"/>
    <property type="match status" value="1"/>
</dbReference>
<keyword evidence="3" id="KW-0663">Pyridoxal phosphate</keyword>
<organism evidence="5">
    <name type="scientific">Pseudidiomarina aestuarii</name>
    <dbReference type="NCBI Taxonomy" id="624146"/>
    <lineage>
        <taxon>Bacteria</taxon>
        <taxon>Pseudomonadati</taxon>
        <taxon>Pseudomonadota</taxon>
        <taxon>Gammaproteobacteria</taxon>
        <taxon>Alteromonadales</taxon>
        <taxon>Idiomarinaceae</taxon>
        <taxon>Pseudidiomarina</taxon>
    </lineage>
</organism>
<dbReference type="InterPro" id="IPR049704">
    <property type="entry name" value="Aminotrans_3_PPA_site"/>
</dbReference>
<dbReference type="InterPro" id="IPR002575">
    <property type="entry name" value="Aminoglycoside_PTrfase"/>
</dbReference>
<dbReference type="Gene3D" id="3.90.1150.10">
    <property type="entry name" value="Aspartate Aminotransferase, domain 1"/>
    <property type="match status" value="1"/>
</dbReference>
<dbReference type="Pfam" id="PF00202">
    <property type="entry name" value="Aminotran_3"/>
    <property type="match status" value="1"/>
</dbReference>
<feature type="domain" description="Aminoglycoside phosphotransferase" evidence="4">
    <location>
        <begin position="39"/>
        <end position="271"/>
    </location>
</feature>
<comment type="similarity">
    <text evidence="2">Belongs to the class-III pyridoxal-phosphate-dependent aminotransferase family.</text>
</comment>
<comment type="cofactor">
    <cofactor evidence="1">
        <name>pyridoxal 5'-phosphate</name>
        <dbReference type="ChEBI" id="CHEBI:597326"/>
    </cofactor>
</comment>
<dbReference type="Pfam" id="PF01636">
    <property type="entry name" value="APH"/>
    <property type="match status" value="1"/>
</dbReference>
<dbReference type="GO" id="GO:0008483">
    <property type="term" value="F:transaminase activity"/>
    <property type="evidence" value="ECO:0007669"/>
    <property type="project" value="UniProtKB-KW"/>
</dbReference>
<dbReference type="PANTHER" id="PTHR45688:SF13">
    <property type="entry name" value="ALANINE--GLYOXYLATE AMINOTRANSFERASE 2-LIKE"/>
    <property type="match status" value="1"/>
</dbReference>
<dbReference type="GO" id="GO:0030170">
    <property type="term" value="F:pyridoxal phosphate binding"/>
    <property type="evidence" value="ECO:0007669"/>
    <property type="project" value="InterPro"/>
</dbReference>
<protein>
    <submittedName>
        <fullName evidence="5">Alanine--glyoxylate aminotransferase</fullName>
    </submittedName>
</protein>
<dbReference type="SUPFAM" id="SSF56112">
    <property type="entry name" value="Protein kinase-like (PK-like)"/>
    <property type="match status" value="1"/>
</dbReference>
<evidence type="ECO:0000313" key="5">
    <source>
        <dbReference type="EMBL" id="PTB86594.1"/>
    </source>
</evidence>
<dbReference type="InterPro" id="IPR015422">
    <property type="entry name" value="PyrdxlP-dep_Trfase_small"/>
</dbReference>
<gene>
    <name evidence="5" type="ORF">C9940_01610</name>
</gene>
<evidence type="ECO:0000256" key="1">
    <source>
        <dbReference type="ARBA" id="ARBA00001933"/>
    </source>
</evidence>
<dbReference type="PANTHER" id="PTHR45688">
    <property type="match status" value="1"/>
</dbReference>
<dbReference type="Gene3D" id="3.30.200.70">
    <property type="match status" value="1"/>
</dbReference>
<sequence>MTGLYNNDYLQQLTGEVEKLLGHWNINETANISLLTVSENATFMVTDEKNDQRFIIRVHRPEYHSKNEILSELRWIQSLREQALLNTPEPLTRRDGSMVASFSDDGVERYVVAFEFMPGKQPNEDESLIEGFEILGATSARLHQQARQWSLPEGFTRKKWNFDSAFGANPLWGDWRNAPGLNKEGQAILEQLCEVLEAKLQHYGESPDRFGLVHADLRLANLLVDDKQLSVIDFDDCGFSWFIYDYASAVSFLETSPLLPELERAWVRGYKSIAPLSAEDEAMISTFVMFRRLLLTAWVASHSETETAAEAGFEQFTFGTIELAKNYLQQQTEDRNGLTEKRILDMNAFEANQGKHQQNVTRRLNNLGAASVLFYQEPIEMVSAQGAWMQASDGKNYLDFYNNVPCLGHCHPRVVEAVSKQIATLNVHTRYLISVVDDYLESLKATLPDSITNIVMTCSGSEANDLAMRLAKQASGGEGFIVTEDAYHGNTSLVTEVSPSIIKQGKLPDHVVVIPAPSVELYGDDIEAGFAAKVTEAIELLWERGYRVAALLVDTIFSSDGIYTEPRGFLKKAVDVVHNAGGVFIADEVQPGFARLGETFWGFEFHGVTPDIVTMGKPMGNGFPMAAVATRSEYLDSFCADVGYFNTFGGNPVAAAAGQAVLDTIKQENLQENARKMGLYLKTQLSSIIKQSAYVNEVRGQGLFLGIDIGKRDNKHVPDPVKTKQVINDLKAAGVLIGAAGRFGATLKLRPLLTLRQSEADFFLEAFSQQV</sequence>
<dbReference type="InterPro" id="IPR015421">
    <property type="entry name" value="PyrdxlP-dep_Trfase_major"/>
</dbReference>
<dbReference type="Gene3D" id="1.10.510.10">
    <property type="entry name" value="Transferase(Phosphotransferase) domain 1"/>
    <property type="match status" value="1"/>
</dbReference>
<keyword evidence="5" id="KW-0032">Aminotransferase</keyword>
<dbReference type="Gene3D" id="1.20.1270.170">
    <property type="match status" value="1"/>
</dbReference>
<reference evidence="5" key="1">
    <citation type="submission" date="2018-03" db="EMBL/GenBank/DDBJ databases">
        <title>Cross-interface Injection: A General Nanoliter Liquid Handling Method Applied to Single Cells Genome Amplification Automated Nanoliter Liquid Handling Applied to Single Cell Multiple Displacement Amplification.</title>
        <authorList>
            <person name="Yun J."/>
            <person name="Xu P."/>
            <person name="Xu J."/>
            <person name="Dai X."/>
            <person name="Wang Y."/>
            <person name="Zheng X."/>
            <person name="Cao C."/>
            <person name="Yi Q."/>
            <person name="Zhu Y."/>
            <person name="Wang L."/>
            <person name="Dong Z."/>
            <person name="Huang Y."/>
            <person name="Huang L."/>
            <person name="Du W."/>
        </authorList>
    </citation>
    <scope>NUCLEOTIDE SEQUENCE [LARGE SCALE GENOMIC DNA]</scope>
    <source>
        <strain evidence="5">Z-D3-2</strain>
    </source>
</reference>
<proteinExistence type="inferred from homology"/>
<name>A0A2T4CYD6_9GAMM</name>
<dbReference type="InterPro" id="IPR011009">
    <property type="entry name" value="Kinase-like_dom_sf"/>
</dbReference>
<accession>A0A2T4CYD6</accession>
<comment type="caution">
    <text evidence="5">The sequence shown here is derived from an EMBL/GenBank/DDBJ whole genome shotgun (WGS) entry which is preliminary data.</text>
</comment>
<dbReference type="PROSITE" id="PS00600">
    <property type="entry name" value="AA_TRANSFER_CLASS_3"/>
    <property type="match status" value="1"/>
</dbReference>
<evidence type="ECO:0000256" key="3">
    <source>
        <dbReference type="ARBA" id="ARBA00022898"/>
    </source>
</evidence>
<dbReference type="AlphaFoldDB" id="A0A2T4CYD6"/>
<evidence type="ECO:0000259" key="4">
    <source>
        <dbReference type="Pfam" id="PF01636"/>
    </source>
</evidence>
<keyword evidence="5" id="KW-0808">Transferase</keyword>
<dbReference type="SUPFAM" id="SSF53383">
    <property type="entry name" value="PLP-dependent transferases"/>
    <property type="match status" value="1"/>
</dbReference>
<dbReference type="InterPro" id="IPR015424">
    <property type="entry name" value="PyrdxlP-dep_Trfase"/>
</dbReference>
<evidence type="ECO:0000256" key="2">
    <source>
        <dbReference type="ARBA" id="ARBA00008954"/>
    </source>
</evidence>
<dbReference type="EMBL" id="PYVN01000010">
    <property type="protein sequence ID" value="PTB86594.1"/>
    <property type="molecule type" value="Genomic_DNA"/>
</dbReference>
<dbReference type="InterPro" id="IPR005814">
    <property type="entry name" value="Aminotrans_3"/>
</dbReference>